<dbReference type="eggNOG" id="ENOG502SE95">
    <property type="taxonomic scope" value="Eukaryota"/>
</dbReference>
<gene>
    <name evidence="2" type="ORF">SERLA73DRAFT_181247</name>
</gene>
<feature type="compositionally biased region" description="Polar residues" evidence="1">
    <location>
        <begin position="53"/>
        <end position="63"/>
    </location>
</feature>
<evidence type="ECO:0000313" key="3">
    <source>
        <dbReference type="Proteomes" id="UP000008063"/>
    </source>
</evidence>
<dbReference type="STRING" id="936435.F8PXQ9"/>
<protein>
    <submittedName>
        <fullName evidence="2">Uncharacterized protein</fullName>
    </submittedName>
</protein>
<name>F8PXQ9_SERL3</name>
<dbReference type="Proteomes" id="UP000008063">
    <property type="component" value="Unassembled WGS sequence"/>
</dbReference>
<dbReference type="HOGENOM" id="CLU_112088_1_0_1"/>
<proteinExistence type="predicted"/>
<feature type="region of interest" description="Disordered" evidence="1">
    <location>
        <begin position="48"/>
        <end position="70"/>
    </location>
</feature>
<evidence type="ECO:0000313" key="2">
    <source>
        <dbReference type="EMBL" id="EGN98672.1"/>
    </source>
</evidence>
<dbReference type="EMBL" id="GL945480">
    <property type="protein sequence ID" value="EGN98672.1"/>
    <property type="molecule type" value="Genomic_DNA"/>
</dbReference>
<dbReference type="OMA" id="MHDNDAE"/>
<organism evidence="3">
    <name type="scientific">Serpula lacrymans var. lacrymans (strain S7.3)</name>
    <name type="common">Dry rot fungus</name>
    <dbReference type="NCBI Taxonomy" id="936435"/>
    <lineage>
        <taxon>Eukaryota</taxon>
        <taxon>Fungi</taxon>
        <taxon>Dikarya</taxon>
        <taxon>Basidiomycota</taxon>
        <taxon>Agaricomycotina</taxon>
        <taxon>Agaricomycetes</taxon>
        <taxon>Agaricomycetidae</taxon>
        <taxon>Boletales</taxon>
        <taxon>Coniophorineae</taxon>
        <taxon>Serpulaceae</taxon>
        <taxon>Serpula</taxon>
    </lineage>
</organism>
<keyword evidence="3" id="KW-1185">Reference proteome</keyword>
<dbReference type="OrthoDB" id="529205at2759"/>
<dbReference type="AlphaFoldDB" id="F8PXQ9"/>
<dbReference type="InParanoid" id="F8PXQ9"/>
<evidence type="ECO:0000256" key="1">
    <source>
        <dbReference type="SAM" id="MobiDB-lite"/>
    </source>
</evidence>
<accession>F8PXQ9</accession>
<sequence>MYAILAARNATKAVYRVSTVIKPSSRLTSTRHYSSTMHDNDAELLDREKSRNLNKNQHKTSTPIEDAPGWNEGLASASEAHVKADRSEIPMHDLQRRTVNYIQSRHAPDERLDQREAFYARDEITGPLRTASVGEFEGVYGAGDEGVDMEGTEVDPDGRSVRRVVREEKTELNVKRES</sequence>
<reference evidence="3" key="1">
    <citation type="journal article" date="2011" name="Science">
        <title>The plant cell wall-decomposing machinery underlies the functional diversity of forest fungi.</title>
        <authorList>
            <person name="Eastwood D.C."/>
            <person name="Floudas D."/>
            <person name="Binder M."/>
            <person name="Majcherczyk A."/>
            <person name="Schneider P."/>
            <person name="Aerts A."/>
            <person name="Asiegbu F.O."/>
            <person name="Baker S.E."/>
            <person name="Barry K."/>
            <person name="Bendiksby M."/>
            <person name="Blumentritt M."/>
            <person name="Coutinho P.M."/>
            <person name="Cullen D."/>
            <person name="de Vries R.P."/>
            <person name="Gathman A."/>
            <person name="Goodell B."/>
            <person name="Henrissat B."/>
            <person name="Ihrmark K."/>
            <person name="Kauserud H."/>
            <person name="Kohler A."/>
            <person name="LaButti K."/>
            <person name="Lapidus A."/>
            <person name="Lavin J.L."/>
            <person name="Lee Y.-H."/>
            <person name="Lindquist E."/>
            <person name="Lilly W."/>
            <person name="Lucas S."/>
            <person name="Morin E."/>
            <person name="Murat C."/>
            <person name="Oguiza J.A."/>
            <person name="Park J."/>
            <person name="Pisabarro A.G."/>
            <person name="Riley R."/>
            <person name="Rosling A."/>
            <person name="Salamov A."/>
            <person name="Schmidt O."/>
            <person name="Schmutz J."/>
            <person name="Skrede I."/>
            <person name="Stenlid J."/>
            <person name="Wiebenga A."/>
            <person name="Xie X."/>
            <person name="Kuees U."/>
            <person name="Hibbett D.S."/>
            <person name="Hoffmeister D."/>
            <person name="Hoegberg N."/>
            <person name="Martin F."/>
            <person name="Grigoriev I.V."/>
            <person name="Watkinson S.C."/>
        </authorList>
    </citation>
    <scope>NUCLEOTIDE SEQUENCE [LARGE SCALE GENOMIC DNA]</scope>
    <source>
        <strain evidence="3">strain S7.3</strain>
    </source>
</reference>